<sequence length="342" mass="39438">MNSSNSTTQLEISEVINYLWTEVGGFGLVIFAPLFIIALALGSVLSFPIYCVIRNKNLAKEKESPIYPIVDHFFLYSCLIFGCITIPFICWLFDNHVLLEYGLGIIVTVVYILMVTLSPIFNILLIILTLQRFLLYYVEDSEKYMSFKILHWRLFFGALYMISTTFNCGIRVAKYVLVVSKPFNNSFEIPMTDNEIINSIDDTFMNLAIALEVLVIVSAALYIPMFHSIQKLAYLPSVAQYQPQKYVKYQALLISVMKSFMFLLAFFGAGPVHNFLLWPTRELAFVFLSFSTFFTTPLIIQMTYIFCNKRNVKIMLSYMSVEKLVDKLKLLFRRNNNVHPVV</sequence>
<evidence type="ECO:0008006" key="4">
    <source>
        <dbReference type="Google" id="ProtNLM"/>
    </source>
</evidence>
<feature type="transmembrane region" description="Helical" evidence="1">
    <location>
        <begin position="204"/>
        <end position="223"/>
    </location>
</feature>
<dbReference type="InterPro" id="IPR018817">
    <property type="entry name" value="7TM_GPCR_serpentine_rcpt_Srz"/>
</dbReference>
<dbReference type="PANTHER" id="PTHR31720">
    <property type="entry name" value="SERPENTINE RECEPTOR, CLASS Z-RELATED"/>
    <property type="match status" value="1"/>
</dbReference>
<evidence type="ECO:0000313" key="3">
    <source>
        <dbReference type="Proteomes" id="UP000008281"/>
    </source>
</evidence>
<name>E3M993_CAERE</name>
<evidence type="ECO:0000313" key="2">
    <source>
        <dbReference type="EMBL" id="EFO96276.1"/>
    </source>
</evidence>
<keyword evidence="1" id="KW-0472">Membrane</keyword>
<dbReference type="OrthoDB" id="5875377at2759"/>
<feature type="transmembrane region" description="Helical" evidence="1">
    <location>
        <begin position="150"/>
        <end position="173"/>
    </location>
</feature>
<reference evidence="2" key="1">
    <citation type="submission" date="2007-07" db="EMBL/GenBank/DDBJ databases">
        <title>PCAP assembly of the Caenorhabditis remanei genome.</title>
        <authorList>
            <consortium name="The Caenorhabditis remanei Sequencing Consortium"/>
            <person name="Wilson R.K."/>
        </authorList>
    </citation>
    <scope>NUCLEOTIDE SEQUENCE [LARGE SCALE GENOMIC DNA]</scope>
    <source>
        <strain evidence="2">PB4641</strain>
    </source>
</reference>
<dbReference type="PANTHER" id="PTHR31720:SF12">
    <property type="entry name" value="SERPENTINE RECEPTOR, CLASS T-RELATED"/>
    <property type="match status" value="1"/>
</dbReference>
<dbReference type="EMBL" id="DS268430">
    <property type="protein sequence ID" value="EFO96276.1"/>
    <property type="molecule type" value="Genomic_DNA"/>
</dbReference>
<dbReference type="Pfam" id="PF10325">
    <property type="entry name" value="7TM_GPCR_Srz"/>
    <property type="match status" value="1"/>
</dbReference>
<dbReference type="Proteomes" id="UP000008281">
    <property type="component" value="Unassembled WGS sequence"/>
</dbReference>
<feature type="transmembrane region" description="Helical" evidence="1">
    <location>
        <begin position="28"/>
        <end position="53"/>
    </location>
</feature>
<feature type="transmembrane region" description="Helical" evidence="1">
    <location>
        <begin position="251"/>
        <end position="272"/>
    </location>
</feature>
<organism evidence="3">
    <name type="scientific">Caenorhabditis remanei</name>
    <name type="common">Caenorhabditis vulgaris</name>
    <dbReference type="NCBI Taxonomy" id="31234"/>
    <lineage>
        <taxon>Eukaryota</taxon>
        <taxon>Metazoa</taxon>
        <taxon>Ecdysozoa</taxon>
        <taxon>Nematoda</taxon>
        <taxon>Chromadorea</taxon>
        <taxon>Rhabditida</taxon>
        <taxon>Rhabditina</taxon>
        <taxon>Rhabditomorpha</taxon>
        <taxon>Rhabditoidea</taxon>
        <taxon>Rhabditidae</taxon>
        <taxon>Peloderinae</taxon>
        <taxon>Caenorhabditis</taxon>
    </lineage>
</organism>
<feature type="transmembrane region" description="Helical" evidence="1">
    <location>
        <begin position="73"/>
        <end position="93"/>
    </location>
</feature>
<accession>E3M993</accession>
<protein>
    <recommendedName>
        <fullName evidence="4">Serpentine Receptor, class Z</fullName>
    </recommendedName>
</protein>
<keyword evidence="3" id="KW-1185">Reference proteome</keyword>
<gene>
    <name evidence="2" type="ORF">CRE_14505</name>
</gene>
<proteinExistence type="predicted"/>
<dbReference type="AlphaFoldDB" id="E3M993"/>
<feature type="transmembrane region" description="Helical" evidence="1">
    <location>
        <begin position="105"/>
        <end position="130"/>
    </location>
</feature>
<evidence type="ECO:0000256" key="1">
    <source>
        <dbReference type="SAM" id="Phobius"/>
    </source>
</evidence>
<dbReference type="HOGENOM" id="CLU_056063_2_1_1"/>
<dbReference type="InParanoid" id="E3M993"/>
<keyword evidence="1" id="KW-0812">Transmembrane</keyword>
<feature type="transmembrane region" description="Helical" evidence="1">
    <location>
        <begin position="284"/>
        <end position="307"/>
    </location>
</feature>
<keyword evidence="1" id="KW-1133">Transmembrane helix</keyword>